<feature type="compositionally biased region" description="Low complexity" evidence="1">
    <location>
        <begin position="460"/>
        <end position="481"/>
    </location>
</feature>
<feature type="compositionally biased region" description="Polar residues" evidence="1">
    <location>
        <begin position="322"/>
        <end position="331"/>
    </location>
</feature>
<gene>
    <name evidence="2" type="ORF">FB567DRAFT_239426</name>
</gene>
<feature type="compositionally biased region" description="Low complexity" evidence="1">
    <location>
        <begin position="501"/>
        <end position="515"/>
    </location>
</feature>
<feature type="compositionally biased region" description="Low complexity" evidence="1">
    <location>
        <begin position="54"/>
        <end position="80"/>
    </location>
</feature>
<feature type="compositionally biased region" description="Low complexity" evidence="1">
    <location>
        <begin position="419"/>
        <end position="431"/>
    </location>
</feature>
<feature type="compositionally biased region" description="Basic and acidic residues" evidence="1">
    <location>
        <begin position="434"/>
        <end position="445"/>
    </location>
</feature>
<feature type="region of interest" description="Disordered" evidence="1">
    <location>
        <begin position="414"/>
        <end position="548"/>
    </location>
</feature>
<feature type="region of interest" description="Disordered" evidence="1">
    <location>
        <begin position="365"/>
        <end position="386"/>
    </location>
</feature>
<evidence type="ECO:0000256" key="1">
    <source>
        <dbReference type="SAM" id="MobiDB-lite"/>
    </source>
</evidence>
<dbReference type="Proteomes" id="UP000813461">
    <property type="component" value="Unassembled WGS sequence"/>
</dbReference>
<proteinExistence type="predicted"/>
<name>A0A8K0RG12_9PLEO</name>
<feature type="compositionally biased region" description="Polar residues" evidence="1">
    <location>
        <begin position="201"/>
        <end position="211"/>
    </location>
</feature>
<evidence type="ECO:0000313" key="2">
    <source>
        <dbReference type="EMBL" id="KAH7092512.1"/>
    </source>
</evidence>
<dbReference type="EMBL" id="JAGMVJ010000003">
    <property type="protein sequence ID" value="KAH7092512.1"/>
    <property type="molecule type" value="Genomic_DNA"/>
</dbReference>
<accession>A0A8K0RG12</accession>
<keyword evidence="3" id="KW-1185">Reference proteome</keyword>
<feature type="region of interest" description="Disordered" evidence="1">
    <location>
        <begin position="656"/>
        <end position="700"/>
    </location>
</feature>
<feature type="compositionally biased region" description="Polar residues" evidence="1">
    <location>
        <begin position="449"/>
        <end position="459"/>
    </location>
</feature>
<feature type="compositionally biased region" description="Polar residues" evidence="1">
    <location>
        <begin position="288"/>
        <end position="313"/>
    </location>
</feature>
<evidence type="ECO:0000313" key="3">
    <source>
        <dbReference type="Proteomes" id="UP000813461"/>
    </source>
</evidence>
<dbReference type="AlphaFoldDB" id="A0A8K0RG12"/>
<feature type="region of interest" description="Disordered" evidence="1">
    <location>
        <begin position="283"/>
        <end position="331"/>
    </location>
</feature>
<feature type="region of interest" description="Disordered" evidence="1">
    <location>
        <begin position="34"/>
        <end position="104"/>
    </location>
</feature>
<dbReference type="OrthoDB" id="3795043at2759"/>
<sequence>MCQYNYIYSSTCGHADFYRTSYCDRAAAIGLPRHDGHSPHGDSANNKPDNLPGPSSSQPPASSAPRNSSSHSHSQQHPQNMSTLARSGPGAPFAKHDHSPRHHEHLQQIAISIPRSAFDHDGDVDRELDDIHVGAAMNSQVSYHGADIASDAQSSSPLDSKHLRFAARNMSFGGDGQSDTAEESFECHMDTSHGKADRSTASHTDTAQTPCSPRKPIPSQWLPTNSGPKLATAQRAKERGHKRGSVGGSPVEIKTLRGTRSSVDLANRHGSEAPTFLTKETLAAVDTDITSPTNGNSPTKRMSTRPAWQSPKSSDLRKSPRQRSSIDVKTSPNRVALLTPEVAAISHRRGPSSVATSTDGTVYHSAAGSPIKGTTGLVSPVRSSADSDLSYKTSVEILDDETTHIPYLRLNADSEGEQSARVSRASSVKAATVGRERSSRPKLKVDTAFVSTRSHAGDQSSASVTSSSAASNSPWSPASTSRIPRAAGGGAASTAFGPTRSSTLKKTQSLKTLTSPNLHESQATLPQATSAVPTRHVRTVDSSGSTPILSRLSTAGSVDATTSTLVQHTDKSSAERVPNMADQVASLLRRSSMDVHHKSLLHGPENYHVQGSRASSMSTVKATPAIQDPAIIDSAIIYSKKSGIFGTFRSDTWHPHIASRTPSSATVAPRDLSPTSGRSEQYVPTGHRQAESVHSLPSSLGSDLRATAPEFVPHVPAESDTGPLKASSAATVDPAADLLGAQAFELDMYGIPWFYYMNQVQFAYQQGFHNGRARSPKKFRARKNRLSVSSPAGPHLSDQGHATGAPPGPSEPRLSEMPPPASTVPLAEQRSRQQRDSSATGRRTPSASNTSENGSNQEQSYSPFSAQKREIDEQQALRNTTNTPRGPALDLTSIRNVAPLHTSGNLQAYGGYKNTLPNRNNFNARRFFNRSDNGLYSYGGRGTVGVPMQNIAFPDPIPPQGRPAGPHGTLQLGNAPAPNAPMLGYRQIRGSEACGTVDIIIAAERGGGQACNACVPDHPLL</sequence>
<feature type="compositionally biased region" description="Basic and acidic residues" evidence="1">
    <location>
        <begin position="190"/>
        <end position="200"/>
    </location>
</feature>
<feature type="compositionally biased region" description="Polar residues" evidence="1">
    <location>
        <begin position="516"/>
        <end position="532"/>
    </location>
</feature>
<feature type="region of interest" description="Disordered" evidence="1">
    <location>
        <begin position="190"/>
        <end position="260"/>
    </location>
</feature>
<reference evidence="2" key="1">
    <citation type="journal article" date="2021" name="Nat. Commun.">
        <title>Genetic determinants of endophytism in the Arabidopsis root mycobiome.</title>
        <authorList>
            <person name="Mesny F."/>
            <person name="Miyauchi S."/>
            <person name="Thiergart T."/>
            <person name="Pickel B."/>
            <person name="Atanasova L."/>
            <person name="Karlsson M."/>
            <person name="Huettel B."/>
            <person name="Barry K.W."/>
            <person name="Haridas S."/>
            <person name="Chen C."/>
            <person name="Bauer D."/>
            <person name="Andreopoulos W."/>
            <person name="Pangilinan J."/>
            <person name="LaButti K."/>
            <person name="Riley R."/>
            <person name="Lipzen A."/>
            <person name="Clum A."/>
            <person name="Drula E."/>
            <person name="Henrissat B."/>
            <person name="Kohler A."/>
            <person name="Grigoriev I.V."/>
            <person name="Martin F.M."/>
            <person name="Hacquard S."/>
        </authorList>
    </citation>
    <scope>NUCLEOTIDE SEQUENCE</scope>
    <source>
        <strain evidence="2">MPI-SDFR-AT-0120</strain>
    </source>
</reference>
<organism evidence="2 3">
    <name type="scientific">Paraphoma chrysanthemicola</name>
    <dbReference type="NCBI Taxonomy" id="798071"/>
    <lineage>
        <taxon>Eukaryota</taxon>
        <taxon>Fungi</taxon>
        <taxon>Dikarya</taxon>
        <taxon>Ascomycota</taxon>
        <taxon>Pezizomycotina</taxon>
        <taxon>Dothideomycetes</taxon>
        <taxon>Pleosporomycetidae</taxon>
        <taxon>Pleosporales</taxon>
        <taxon>Pleosporineae</taxon>
        <taxon>Phaeosphaeriaceae</taxon>
        <taxon>Paraphoma</taxon>
    </lineage>
</organism>
<feature type="compositionally biased region" description="Basic residues" evidence="1">
    <location>
        <begin position="774"/>
        <end position="785"/>
    </location>
</feature>
<protein>
    <submittedName>
        <fullName evidence="2">Uncharacterized protein</fullName>
    </submittedName>
</protein>
<feature type="region of interest" description="Disordered" evidence="1">
    <location>
        <begin position="774"/>
        <end position="865"/>
    </location>
</feature>
<comment type="caution">
    <text evidence="2">The sequence shown here is derived from an EMBL/GenBank/DDBJ whole genome shotgun (WGS) entry which is preliminary data.</text>
</comment>
<feature type="compositionally biased region" description="Polar residues" evidence="1">
    <location>
        <begin position="836"/>
        <end position="865"/>
    </location>
</feature>